<dbReference type="Pfam" id="PF13606">
    <property type="entry name" value="Ank_3"/>
    <property type="match status" value="1"/>
</dbReference>
<feature type="repeat" description="ANK" evidence="3">
    <location>
        <begin position="1123"/>
        <end position="1155"/>
    </location>
</feature>
<reference evidence="4" key="2">
    <citation type="submission" date="2021-08" db="EMBL/GenBank/DDBJ databases">
        <authorList>
            <person name="Eriksson T."/>
        </authorList>
    </citation>
    <scope>NUCLEOTIDE SEQUENCE</scope>
    <source>
        <strain evidence="4">Stoneville</strain>
        <tissue evidence="4">Whole head</tissue>
    </source>
</reference>
<protein>
    <recommendedName>
        <fullName evidence="6">DZIP3-like HEPN domain-containing protein</fullName>
    </recommendedName>
</protein>
<dbReference type="Pfam" id="PF00023">
    <property type="entry name" value="Ank"/>
    <property type="match status" value="2"/>
</dbReference>
<feature type="repeat" description="ANK" evidence="3">
    <location>
        <begin position="1562"/>
        <end position="1594"/>
    </location>
</feature>
<evidence type="ECO:0000256" key="1">
    <source>
        <dbReference type="ARBA" id="ARBA00022737"/>
    </source>
</evidence>
<feature type="repeat" description="ANK" evidence="3">
    <location>
        <begin position="1459"/>
        <end position="1493"/>
    </location>
</feature>
<evidence type="ECO:0008006" key="6">
    <source>
        <dbReference type="Google" id="ProtNLM"/>
    </source>
</evidence>
<feature type="repeat" description="ANK" evidence="3">
    <location>
        <begin position="1390"/>
        <end position="1424"/>
    </location>
</feature>
<dbReference type="SUPFAM" id="SSF48403">
    <property type="entry name" value="Ankyrin repeat"/>
    <property type="match status" value="2"/>
</dbReference>
<comment type="caution">
    <text evidence="4">The sequence shown here is derived from an EMBL/GenBank/DDBJ whole genome shotgun (WGS) entry which is preliminary data.</text>
</comment>
<feature type="repeat" description="ANK" evidence="3">
    <location>
        <begin position="1186"/>
        <end position="1220"/>
    </location>
</feature>
<evidence type="ECO:0000313" key="4">
    <source>
        <dbReference type="EMBL" id="KAH0817225.1"/>
    </source>
</evidence>
<dbReference type="SMART" id="SM00248">
    <property type="entry name" value="ANK"/>
    <property type="match status" value="17"/>
</dbReference>
<feature type="repeat" description="ANK" evidence="3">
    <location>
        <begin position="1630"/>
        <end position="1662"/>
    </location>
</feature>
<feature type="repeat" description="ANK" evidence="3">
    <location>
        <begin position="1494"/>
        <end position="1526"/>
    </location>
</feature>
<evidence type="ECO:0000256" key="3">
    <source>
        <dbReference type="PROSITE-ProRule" id="PRU00023"/>
    </source>
</evidence>
<dbReference type="Gene3D" id="3.40.50.300">
    <property type="entry name" value="P-loop containing nucleotide triphosphate hydrolases"/>
    <property type="match status" value="1"/>
</dbReference>
<dbReference type="InterPro" id="IPR036770">
    <property type="entry name" value="Ankyrin_rpt-contain_sf"/>
</dbReference>
<dbReference type="EMBL" id="JABDTM020020046">
    <property type="protein sequence ID" value="KAH0817225.1"/>
    <property type="molecule type" value="Genomic_DNA"/>
</dbReference>
<feature type="repeat" description="ANK" evidence="3">
    <location>
        <begin position="1357"/>
        <end position="1389"/>
    </location>
</feature>
<dbReference type="PANTHER" id="PTHR24123">
    <property type="entry name" value="ANKYRIN REPEAT-CONTAINING"/>
    <property type="match status" value="1"/>
</dbReference>
<dbReference type="Pfam" id="PF12796">
    <property type="entry name" value="Ank_2"/>
    <property type="match status" value="5"/>
</dbReference>
<dbReference type="InterPro" id="IPR027417">
    <property type="entry name" value="P-loop_NTPase"/>
</dbReference>
<evidence type="ECO:0000256" key="2">
    <source>
        <dbReference type="ARBA" id="ARBA00023043"/>
    </source>
</evidence>
<keyword evidence="5" id="KW-1185">Reference proteome</keyword>
<proteinExistence type="predicted"/>
<reference evidence="4" key="1">
    <citation type="journal article" date="2020" name="J Insects Food Feed">
        <title>The yellow mealworm (Tenebrio molitor) genome: a resource for the emerging insects as food and feed industry.</title>
        <authorList>
            <person name="Eriksson T."/>
            <person name="Andere A."/>
            <person name="Kelstrup H."/>
            <person name="Emery V."/>
            <person name="Picard C."/>
        </authorList>
    </citation>
    <scope>NUCLEOTIDE SEQUENCE</scope>
    <source>
        <strain evidence="4">Stoneville</strain>
        <tissue evidence="4">Whole head</tissue>
    </source>
</reference>
<evidence type="ECO:0000313" key="5">
    <source>
        <dbReference type="Proteomes" id="UP000719412"/>
    </source>
</evidence>
<feature type="repeat" description="ANK" evidence="3">
    <location>
        <begin position="1595"/>
        <end position="1629"/>
    </location>
</feature>
<feature type="repeat" description="ANK" evidence="3">
    <location>
        <begin position="1254"/>
        <end position="1288"/>
    </location>
</feature>
<dbReference type="Proteomes" id="UP000719412">
    <property type="component" value="Unassembled WGS sequence"/>
</dbReference>
<keyword evidence="2 3" id="KW-0040">ANK repeat</keyword>
<dbReference type="PROSITE" id="PS50088">
    <property type="entry name" value="ANK_REPEAT"/>
    <property type="match status" value="15"/>
</dbReference>
<gene>
    <name evidence="4" type="ORF">GEV33_005566</name>
</gene>
<feature type="repeat" description="ANK" evidence="3">
    <location>
        <begin position="1289"/>
        <end position="1321"/>
    </location>
</feature>
<dbReference type="InterPro" id="IPR051165">
    <property type="entry name" value="Multifunctional_ANK_Repeat"/>
</dbReference>
<dbReference type="Gene3D" id="1.25.40.20">
    <property type="entry name" value="Ankyrin repeat-containing domain"/>
    <property type="match status" value="4"/>
</dbReference>
<feature type="repeat" description="ANK" evidence="3">
    <location>
        <begin position="1527"/>
        <end position="1561"/>
    </location>
</feature>
<keyword evidence="1" id="KW-0677">Repeat</keyword>
<feature type="repeat" description="ANK" evidence="3">
    <location>
        <begin position="1322"/>
        <end position="1356"/>
    </location>
</feature>
<feature type="repeat" description="ANK" evidence="3">
    <location>
        <begin position="1221"/>
        <end position="1253"/>
    </location>
</feature>
<organism evidence="4 5">
    <name type="scientific">Tenebrio molitor</name>
    <name type="common">Yellow mealworm beetle</name>
    <dbReference type="NCBI Taxonomy" id="7067"/>
    <lineage>
        <taxon>Eukaryota</taxon>
        <taxon>Metazoa</taxon>
        <taxon>Ecdysozoa</taxon>
        <taxon>Arthropoda</taxon>
        <taxon>Hexapoda</taxon>
        <taxon>Insecta</taxon>
        <taxon>Pterygota</taxon>
        <taxon>Neoptera</taxon>
        <taxon>Endopterygota</taxon>
        <taxon>Coleoptera</taxon>
        <taxon>Polyphaga</taxon>
        <taxon>Cucujiformia</taxon>
        <taxon>Tenebrionidae</taxon>
        <taxon>Tenebrio</taxon>
    </lineage>
</organism>
<sequence length="1701" mass="195682">MPSIFEKRSGTTDRGKDYEHLYIAHLILKLTNNDDIEDFSISSNNEKFGDFDDVVFEIKYYNQNSQTYALQLKYINKRKRLTEASLTGESGNFSIKKYIKGFKFVDDSVRVILFTNSLFDGSQKQNITLGLNTIIVHESPQDVLLTSSDKGHSYNFTIESPINLPERTLKFFNNFVLYTNQMNVEELEEWTKNKFKNMFSCEESVFREYINFVISWSHIEGKKKKLKKSWVKRAIAIQILSPFIKPLSLAAGPVNDKTKLLPETMSRFRITINRRKVTILWKDFKDEINDQLLPLLNKIGRQYQIIMSRIKSVDDLDQKQLSKMLWLMGKCPLVLDGRGNISAALNLCPDDKFVILNPNYSINFSSSFQELYDLQDEPDMFQNFLLNNFTYSLSCTETMNLTDSEVEIHEITDVTTDELVVITKSYSLEEKEDERLPPHYVKRNFTKIMIDPQFLEEKYTNTVVVISCITNVNSFKFRFNHTKFVKLEEFSKDECDDTVTYFTDVEYSQKQFDELCLKRSPDTECHQFRYVNDNCLEWIRSKKSIEKLRQYLLVGNNLAKYDNDVINETELFDSPSTNHVNIICANPGMGKSTLIKNLKNDAPPTVLRVLVYAKNHALYFDKKDVNGEAFVDYILNDTHKKDGNFNKRILKMLKTRGTLEFIWDGLDEKNLVVVKEIIKNISTKGHRQWITCRNNLKITLETEFNVFSRTLTAFNDSEQKRYVGNRLELSGDDLVEIFHIIKKNIMHNILGIPLQIFILTELILHDKEKYFHLLNESFLATDLYHHFVDQKFKLHFKEKEHDTFDTIYAKMIDGYKSVAAATYLRNDLVDNNLDCQEFLKNIQSDRDPFGFITYVSDALTPEFCHNSFGEYFAALYLSESSSEIFQNDEFMYNEEYNNIRFFFDLIVSQNSKAHIAVLYNNFELLVECNEKELMWRDKIERTAFDLALERRKKYPILETYVSHHAHHIGYSNVNFEPFKDVACQKILDFLCCYNGSSENSIIFDDNFLLLPFIPLLSDEEKLIISTFRTKFLPNLLFYTIQTDYSTILAQLENLPFIKTDYGQTLLHLAIHNESMNSLEYILYNKKYKKYLIKNTRLLSTMCSSKFGNILKLHEIDLNVVDHDIRTALHHACESNNLEAIEFLIQSGAELNVKSINGKTPLLECRSLKVMQLLIQNGADVNIRDASGKIVLHYASEIQDFSLEIFELLIENNADLNIVDINGQSAIHYACLKSSPDTLNFLIRNGADVNLTDNTDKTPLHHVCEDQEVSHEVVTILIKSGAQLDAVDESGQSPVHCASQKSCSEKVKLLIEGGASVNLEDRNRKTALHYCCDNKKISDNVVKLLIKKTADKDITDTTGCAAIHYACMNASFEKLKLLIREGASVNTTDSRGQTVLHYVCQEQFISTSFMNILIDNNADLNVVDESSRTPLHYACLNGFCEKVKLLLIQNGVRDDVPDEFGRTPLLYACENPNISSQCVETLIKKKAKLDIIDKADRTAIHYACASASVEKLKLLIQNGADVNIKNSTSSTPLHFVCERSSIPHSVLEVLIKNEANLNVFDKDYLFPIHYACYSGSSEKIILLIKNGARVNIKDRNDKAPLHYACQNDFFSIDVVIALLETGAHRNAVDKDGRTAMHYACINNNRDKIFQLLNNDANRDIKDTNGKKPLQYASQEVIQNLMETDATLGKAKITPPFHKLFKF</sequence>
<dbReference type="PANTHER" id="PTHR24123:SF33">
    <property type="entry name" value="PROTEIN HOS4"/>
    <property type="match status" value="1"/>
</dbReference>
<name>A0A8J6HEB2_TENMO</name>
<dbReference type="InterPro" id="IPR002110">
    <property type="entry name" value="Ankyrin_rpt"/>
</dbReference>
<feature type="repeat" description="ANK" evidence="3">
    <location>
        <begin position="1425"/>
        <end position="1458"/>
    </location>
</feature>
<accession>A0A8J6HEB2</accession>
<dbReference type="PROSITE" id="PS50297">
    <property type="entry name" value="ANK_REP_REGION"/>
    <property type="match status" value="12"/>
</dbReference>